<sequence length="315" mass="37383">MTKDKKFLLLFFNDPRNKNIFLDHLNQEENVQAVCVLKPVNVILRIIRKIHLLSGWPGIEIWFLPWKKDLAAYDYIVSIASPYSPRILDWISKKLNKKVGLINYYWDSMEVSAYPFVNSDKFQNWTFFKEDSLKYKMRYNPQFYIEKNLLSQEEIKYDVTYVGADRQGKLKKRTALVLETYDLLGKYKISSYFHYLSKNPSLPKEIQKDFLLTEEEYYRISAQGRAVLELIEPNIPWVTLRPLFALSNQKKVITNNPRIADEKYYSKENIFILGQDKPEDLAAFIRSDFSPISAEKLSYYNATAWLQRFLEKEEK</sequence>
<accession>A0ABS5B550</accession>
<dbReference type="Proteomes" id="UP001519296">
    <property type="component" value="Unassembled WGS sequence"/>
</dbReference>
<comment type="caution">
    <text evidence="1">The sequence shown here is derived from an EMBL/GenBank/DDBJ whole genome shotgun (WGS) entry which is preliminary data.</text>
</comment>
<keyword evidence="2" id="KW-1185">Reference proteome</keyword>
<organism evidence="1 2">
    <name type="scientific">Streptococcus oricebi</name>
    <dbReference type="NCBI Taxonomy" id="1547447"/>
    <lineage>
        <taxon>Bacteria</taxon>
        <taxon>Bacillati</taxon>
        <taxon>Bacillota</taxon>
        <taxon>Bacilli</taxon>
        <taxon>Lactobacillales</taxon>
        <taxon>Streptococcaceae</taxon>
        <taxon>Streptococcus</taxon>
    </lineage>
</organism>
<gene>
    <name evidence="1" type="ORF">C4K46_08435</name>
</gene>
<evidence type="ECO:0000313" key="2">
    <source>
        <dbReference type="Proteomes" id="UP001519296"/>
    </source>
</evidence>
<dbReference type="RefSeq" id="WP_209628493.1">
    <property type="nucleotide sequence ID" value="NZ_PRDG01000005.1"/>
</dbReference>
<proteinExistence type="predicted"/>
<dbReference type="EMBL" id="PRDG01000005">
    <property type="protein sequence ID" value="MBP2623963.1"/>
    <property type="molecule type" value="Genomic_DNA"/>
</dbReference>
<reference evidence="1 2" key="1">
    <citation type="submission" date="2018-02" db="EMBL/GenBank/DDBJ databases">
        <title>Draft genome sequence of Streptococcus oricebi CCUG 70868T type strain.</title>
        <authorList>
            <person name="Mendez V."/>
            <person name="Salva-Serra F."/>
            <person name="Jaen-Luchoro D."/>
            <person name="Gonzales-Siles L."/>
            <person name="Karlsson R."/>
            <person name="Engstrom-Jakobsson H."/>
            <person name="Busquets A."/>
            <person name="Gomila M."/>
            <person name="Pineiro-Iglesias B."/>
            <person name="Bennasar-Figueras A."/>
            <person name="Seeger M."/>
            <person name="Moore E."/>
        </authorList>
    </citation>
    <scope>NUCLEOTIDE SEQUENCE [LARGE SCALE GENOMIC DNA]</scope>
    <source>
        <strain evidence="1 2">CCUG 70868</strain>
    </source>
</reference>
<name>A0ABS5B550_9STRE</name>
<evidence type="ECO:0000313" key="1">
    <source>
        <dbReference type="EMBL" id="MBP2623963.1"/>
    </source>
</evidence>
<protein>
    <submittedName>
        <fullName evidence="1">Uncharacterized protein</fullName>
    </submittedName>
</protein>